<dbReference type="GO" id="GO:0016740">
    <property type="term" value="F:transferase activity"/>
    <property type="evidence" value="ECO:0007669"/>
    <property type="project" value="UniProtKB-KW"/>
</dbReference>
<name>V2XEE8_MONRO</name>
<sequence length="193" mass="21261">MMNSRLALEATETHRKATAGRIHQLAFTPEQELAAVTGFLASLTHNIIPSSVDPLLSIDPQLVLEFDTRATRVAEAVEEMVHDVWTNNPVVFYSKYHSAGCREIKRQLASFHLQPPPTIIDVDIRGDSKVLTPMLFRLTSLTQLPILLVGGEPVGTLEEIREKVLSGELQQKIQESGAVIGGGKKRGGRKIDM</sequence>
<dbReference type="InterPro" id="IPR036249">
    <property type="entry name" value="Thioredoxin-like_sf"/>
</dbReference>
<dbReference type="AlphaFoldDB" id="V2XEE8"/>
<dbReference type="Gene3D" id="3.40.30.10">
    <property type="entry name" value="Glutaredoxin"/>
    <property type="match status" value="1"/>
</dbReference>
<evidence type="ECO:0000313" key="1">
    <source>
        <dbReference type="EMBL" id="ESK90885.1"/>
    </source>
</evidence>
<organism evidence="1 2">
    <name type="scientific">Moniliophthora roreri (strain MCA 2997)</name>
    <name type="common">Cocoa frosty pod rot fungus</name>
    <name type="synonym">Crinipellis roreri</name>
    <dbReference type="NCBI Taxonomy" id="1381753"/>
    <lineage>
        <taxon>Eukaryota</taxon>
        <taxon>Fungi</taxon>
        <taxon>Dikarya</taxon>
        <taxon>Basidiomycota</taxon>
        <taxon>Agaricomycotina</taxon>
        <taxon>Agaricomycetes</taxon>
        <taxon>Agaricomycetidae</taxon>
        <taxon>Agaricales</taxon>
        <taxon>Marasmiineae</taxon>
        <taxon>Marasmiaceae</taxon>
        <taxon>Moniliophthora</taxon>
    </lineage>
</organism>
<dbReference type="PANTHER" id="PTHR45694:SF18">
    <property type="entry name" value="GLUTAREDOXIN-1-RELATED"/>
    <property type="match status" value="1"/>
</dbReference>
<dbReference type="EMBL" id="AWSO01000399">
    <property type="protein sequence ID" value="ESK90885.1"/>
    <property type="molecule type" value="Genomic_DNA"/>
</dbReference>
<accession>V2XEE8</accession>
<evidence type="ECO:0000313" key="2">
    <source>
        <dbReference type="Proteomes" id="UP000017559"/>
    </source>
</evidence>
<dbReference type="PROSITE" id="PS51354">
    <property type="entry name" value="GLUTAREDOXIN_2"/>
    <property type="match status" value="1"/>
</dbReference>
<dbReference type="KEGG" id="mrr:Moror_16471"/>
<comment type="caution">
    <text evidence="1">The sequence shown here is derived from an EMBL/GenBank/DDBJ whole genome shotgun (WGS) entry which is preliminary data.</text>
</comment>
<dbReference type="OrthoDB" id="423313at2759"/>
<keyword evidence="2" id="KW-1185">Reference proteome</keyword>
<proteinExistence type="predicted"/>
<dbReference type="SUPFAM" id="SSF52833">
    <property type="entry name" value="Thioredoxin-like"/>
    <property type="match status" value="1"/>
</dbReference>
<protein>
    <submittedName>
        <fullName evidence="1">Glutathione transferase</fullName>
    </submittedName>
</protein>
<dbReference type="GO" id="GO:0015038">
    <property type="term" value="F:glutathione disulfide oxidoreductase activity"/>
    <property type="evidence" value="ECO:0007669"/>
    <property type="project" value="TreeGrafter"/>
</dbReference>
<reference evidence="1 2" key="1">
    <citation type="journal article" date="2014" name="BMC Genomics">
        <title>Genome and secretome analysis of the hemibiotrophic fungal pathogen, Moniliophthora roreri, which causes frosty pod rot disease of cacao: mechanisms of the biotrophic and necrotrophic phases.</title>
        <authorList>
            <person name="Meinhardt L.W."/>
            <person name="Costa G.G.L."/>
            <person name="Thomazella D.P.T."/>
            <person name="Teixeira P.J.P.L."/>
            <person name="Carazzolle M.F."/>
            <person name="Schuster S.C."/>
            <person name="Carlson J.E."/>
            <person name="Guiltinan M.J."/>
            <person name="Mieczkowski P."/>
            <person name="Farmer A."/>
            <person name="Ramaraj T."/>
            <person name="Crozier J."/>
            <person name="Davis R.E."/>
            <person name="Shao J."/>
            <person name="Melnick R.L."/>
            <person name="Pereira G.A.G."/>
            <person name="Bailey B.A."/>
        </authorList>
    </citation>
    <scope>NUCLEOTIDE SEQUENCE [LARGE SCALE GENOMIC DNA]</scope>
    <source>
        <strain evidence="1 2">MCA 2997</strain>
    </source>
</reference>
<dbReference type="PANTHER" id="PTHR45694">
    <property type="entry name" value="GLUTAREDOXIN 2"/>
    <property type="match status" value="1"/>
</dbReference>
<keyword evidence="1" id="KW-0808">Transferase</keyword>
<dbReference type="Proteomes" id="UP000017559">
    <property type="component" value="Unassembled WGS sequence"/>
</dbReference>
<gene>
    <name evidence="1" type="ORF">Moror_16471</name>
</gene>
<dbReference type="STRING" id="1381753.V2XEE8"/>
<dbReference type="GO" id="GO:0034599">
    <property type="term" value="P:cellular response to oxidative stress"/>
    <property type="evidence" value="ECO:0007669"/>
    <property type="project" value="TreeGrafter"/>
</dbReference>
<dbReference type="GO" id="GO:0005737">
    <property type="term" value="C:cytoplasm"/>
    <property type="evidence" value="ECO:0007669"/>
    <property type="project" value="TreeGrafter"/>
</dbReference>
<dbReference type="HOGENOM" id="CLU_1251069_0_0_1"/>